<evidence type="ECO:0000256" key="3">
    <source>
        <dbReference type="ARBA" id="ARBA00012925"/>
    </source>
</evidence>
<dbReference type="SMART" id="SM00947">
    <property type="entry name" value="Pro_CA"/>
    <property type="match status" value="1"/>
</dbReference>
<sequence>MRMLDEILAYNQQFVEKKQYEYFLTDKYPNKQVAILTCMDARLSTLLNAAMGLANGDAKIIKNAGALVSHPFGSIMRSLLVAVYDLNVSEVFVVGHDDCGAEALNAEAMMAKMKDRGISEDTFQTLAGAGIDLNAWLAPFENVEEAVRETVARIKSHPLMPKDIPVHGLAIRPDSGALRVIVCDACEI</sequence>
<dbReference type="PANTHER" id="PTHR43175:SF3">
    <property type="entry name" value="CARBON DISULFIDE HYDROLASE"/>
    <property type="match status" value="1"/>
</dbReference>
<dbReference type="Proteomes" id="UP001631949">
    <property type="component" value="Unassembled WGS sequence"/>
</dbReference>
<dbReference type="Gene3D" id="3.40.1050.10">
    <property type="entry name" value="Carbonic anhydrase"/>
    <property type="match status" value="1"/>
</dbReference>
<proteinExistence type="inferred from homology"/>
<evidence type="ECO:0000313" key="7">
    <source>
        <dbReference type="EMBL" id="MFM9414033.1"/>
    </source>
</evidence>
<gene>
    <name evidence="7" type="ORF">ACKQTC_06605</name>
</gene>
<comment type="cofactor">
    <cofactor evidence="1">
        <name>Zn(2+)</name>
        <dbReference type="ChEBI" id="CHEBI:29105"/>
    </cofactor>
</comment>
<evidence type="ECO:0000313" key="8">
    <source>
        <dbReference type="Proteomes" id="UP001631949"/>
    </source>
</evidence>
<comment type="similarity">
    <text evidence="2">Belongs to the beta-class carbonic anhydrase family.</text>
</comment>
<reference evidence="7 8" key="1">
    <citation type="journal article" date="2016" name="Int. J. Syst. Evol. Microbiol.">
        <title>Peptococcus simiae sp. nov., isolated from rhesus macaque faeces and emended description of the genus Peptococcus.</title>
        <authorList>
            <person name="Shkoporov A.N."/>
            <person name="Efimov B.A."/>
            <person name="Kondova I."/>
            <person name="Ouwerling B."/>
            <person name="Chaplin A.V."/>
            <person name="Shcherbakova V.A."/>
            <person name="Langermans J.A.M."/>
        </authorList>
    </citation>
    <scope>NUCLEOTIDE SEQUENCE [LARGE SCALE GENOMIC DNA]</scope>
    <source>
        <strain evidence="7 8">M108</strain>
    </source>
</reference>
<accession>A0ABW9H0Y3</accession>
<keyword evidence="5" id="KW-0862">Zinc</keyword>
<keyword evidence="8" id="KW-1185">Reference proteome</keyword>
<dbReference type="InterPro" id="IPR036874">
    <property type="entry name" value="Carbonic_anhydrase_sf"/>
</dbReference>
<evidence type="ECO:0000256" key="6">
    <source>
        <dbReference type="ARBA" id="ARBA00048348"/>
    </source>
</evidence>
<dbReference type="InterPro" id="IPR001765">
    <property type="entry name" value="Carbonic_anhydrase"/>
</dbReference>
<comment type="catalytic activity">
    <reaction evidence="6">
        <text>hydrogencarbonate + H(+) = CO2 + H2O</text>
        <dbReference type="Rhea" id="RHEA:10748"/>
        <dbReference type="ChEBI" id="CHEBI:15377"/>
        <dbReference type="ChEBI" id="CHEBI:15378"/>
        <dbReference type="ChEBI" id="CHEBI:16526"/>
        <dbReference type="ChEBI" id="CHEBI:17544"/>
        <dbReference type="EC" id="4.2.1.1"/>
    </reaction>
</comment>
<evidence type="ECO:0000256" key="1">
    <source>
        <dbReference type="ARBA" id="ARBA00001947"/>
    </source>
</evidence>
<evidence type="ECO:0000256" key="4">
    <source>
        <dbReference type="ARBA" id="ARBA00022723"/>
    </source>
</evidence>
<name>A0ABW9H0Y3_9FIRM</name>
<dbReference type="RefSeq" id="WP_408977651.1">
    <property type="nucleotide sequence ID" value="NZ_JBJUVG010000008.1"/>
</dbReference>
<organism evidence="7 8">
    <name type="scientific">Peptococcus simiae</name>
    <dbReference type="NCBI Taxonomy" id="1643805"/>
    <lineage>
        <taxon>Bacteria</taxon>
        <taxon>Bacillati</taxon>
        <taxon>Bacillota</taxon>
        <taxon>Clostridia</taxon>
        <taxon>Eubacteriales</taxon>
        <taxon>Peptococcaceae</taxon>
        <taxon>Peptococcus</taxon>
    </lineage>
</organism>
<evidence type="ECO:0000256" key="2">
    <source>
        <dbReference type="ARBA" id="ARBA00006217"/>
    </source>
</evidence>
<dbReference type="EMBL" id="JBJUVG010000008">
    <property type="protein sequence ID" value="MFM9414033.1"/>
    <property type="molecule type" value="Genomic_DNA"/>
</dbReference>
<dbReference type="Pfam" id="PF00484">
    <property type="entry name" value="Pro_CA"/>
    <property type="match status" value="1"/>
</dbReference>
<dbReference type="EC" id="4.2.1.1" evidence="3"/>
<comment type="caution">
    <text evidence="7">The sequence shown here is derived from an EMBL/GenBank/DDBJ whole genome shotgun (WGS) entry which is preliminary data.</text>
</comment>
<keyword evidence="4" id="KW-0479">Metal-binding</keyword>
<dbReference type="PANTHER" id="PTHR43175">
    <property type="entry name" value="CARBONIC ANHYDRASE"/>
    <property type="match status" value="1"/>
</dbReference>
<dbReference type="CDD" id="cd03379">
    <property type="entry name" value="beta_CA_cladeD"/>
    <property type="match status" value="1"/>
</dbReference>
<dbReference type="SUPFAM" id="SSF53056">
    <property type="entry name" value="beta-carbonic anhydrase, cab"/>
    <property type="match status" value="1"/>
</dbReference>
<protein>
    <recommendedName>
        <fullName evidence="3">carbonic anhydrase</fullName>
        <ecNumber evidence="3">4.2.1.1</ecNumber>
    </recommendedName>
</protein>
<evidence type="ECO:0000256" key="5">
    <source>
        <dbReference type="ARBA" id="ARBA00022833"/>
    </source>
</evidence>